<comment type="caution">
    <text evidence="1">The sequence shown here is derived from an EMBL/GenBank/DDBJ whole genome shotgun (WGS) entry which is preliminary data.</text>
</comment>
<gene>
    <name evidence="1" type="ORF">TU35_002740</name>
</gene>
<dbReference type="EMBL" id="JZWT02000005">
    <property type="protein sequence ID" value="MFB6490159.1"/>
    <property type="molecule type" value="Genomic_DNA"/>
</dbReference>
<organism evidence="1 2">
    <name type="scientific">Thermoproteus sp. AZ2</name>
    <dbReference type="NCBI Taxonomy" id="1609232"/>
    <lineage>
        <taxon>Archaea</taxon>
        <taxon>Thermoproteota</taxon>
        <taxon>Thermoprotei</taxon>
        <taxon>Thermoproteales</taxon>
        <taxon>Thermoproteaceae</taxon>
        <taxon>Thermoproteus</taxon>
    </lineage>
</organism>
<reference evidence="1" key="1">
    <citation type="submission" date="2024-07" db="EMBL/GenBank/DDBJ databases">
        <title>Metagenome and Metagenome-Assembled Genomes of Archaea from a hot spring from the geothermal field of Los Azufres, Mexico.</title>
        <authorList>
            <person name="Marin-Paredes R."/>
            <person name="Martinez-Romero E."/>
            <person name="Servin-Garciduenas L.E."/>
        </authorList>
    </citation>
    <scope>NUCLEOTIDE SEQUENCE</scope>
</reference>
<protein>
    <submittedName>
        <fullName evidence="1">Type II CAAX prenyl endopeptidase Rce1 family protein</fullName>
    </submittedName>
</protein>
<sequence>MRPLYLLIAFIAAVAVVYSLSYAGILGLRASEYLYIAVETAFFPAAFALKRRYSPRGLYDALPFLLLWFLAQPFLSYFTPSESAGSELLNLYESGVLPALIAATVVVEPVVQEALFRGILLEELARYGSAVAYIASSLVYALFVVQPVSLSSAVAFAAYFLLGLIFAYAYKRGG</sequence>
<dbReference type="Proteomes" id="UP000033636">
    <property type="component" value="Unassembled WGS sequence"/>
</dbReference>
<evidence type="ECO:0000313" key="1">
    <source>
        <dbReference type="EMBL" id="MFB6490159.1"/>
    </source>
</evidence>
<accession>A0ACC6V0B2</accession>
<proteinExistence type="predicted"/>
<name>A0ACC6V0B2_9CREN</name>
<evidence type="ECO:0000313" key="2">
    <source>
        <dbReference type="Proteomes" id="UP000033636"/>
    </source>
</evidence>